<keyword evidence="2" id="KW-0255">Endonuclease</keyword>
<gene>
    <name evidence="2" type="ORF">ACE1CA_25090</name>
</gene>
<feature type="domain" description="Putative restriction endonuclease" evidence="1">
    <location>
        <begin position="10"/>
        <end position="188"/>
    </location>
</feature>
<reference evidence="2 3" key="1">
    <citation type="submission" date="2024-09" db="EMBL/GenBank/DDBJ databases">
        <title>Floridaenema gen nov. (Aerosakkonemataceae, Aerosakkonematales ord. nov., Cyanobacteria) from benthic tropical and subtropical fresh waters, with the description of four new species.</title>
        <authorList>
            <person name="Moretto J.A."/>
            <person name="Berthold D.E."/>
            <person name="Lefler F.W."/>
            <person name="Huang I.-S."/>
            <person name="Laughinghouse H. IV."/>
        </authorList>
    </citation>
    <scope>NUCLEOTIDE SEQUENCE [LARGE SCALE GENOMIC DNA]</scope>
    <source>
        <strain evidence="2 3">BLCC-F167</strain>
    </source>
</reference>
<proteinExistence type="predicted"/>
<dbReference type="Proteomes" id="UP001576780">
    <property type="component" value="Unassembled WGS sequence"/>
</dbReference>
<dbReference type="InterPro" id="IPR012296">
    <property type="entry name" value="Nuclease_put_TT1808"/>
</dbReference>
<dbReference type="SUPFAM" id="SSF52980">
    <property type="entry name" value="Restriction endonuclease-like"/>
    <property type="match status" value="1"/>
</dbReference>
<keyword evidence="3" id="KW-1185">Reference proteome</keyword>
<dbReference type="PANTHER" id="PTHR34107">
    <property type="entry name" value="SLL0198 PROTEIN-RELATED"/>
    <property type="match status" value="1"/>
</dbReference>
<comment type="caution">
    <text evidence="2">The sequence shown here is derived from an EMBL/GenBank/DDBJ whole genome shotgun (WGS) entry which is preliminary data.</text>
</comment>
<dbReference type="GO" id="GO:0004519">
    <property type="term" value="F:endonuclease activity"/>
    <property type="evidence" value="ECO:0007669"/>
    <property type="project" value="UniProtKB-KW"/>
</dbReference>
<sequence>MMQTSKTLTFEEYLTYDDGTDNRYELVDGELVMVPLPTADHSDVIDLLSKTFSLEIEKLGITWIVKRDVGTYVGTNPETGKERSRTPDLCVITQEQWNEVKANKKAAAVLKTPPLLIVEVVSPGSKRADYKEKETEYKNAGVREYWIIDLLKSKITVLSLVNGDYQKTEFTNNQLIISQIFPELSLSAQKVLSV</sequence>
<keyword evidence="2" id="KW-0540">Nuclease</keyword>
<evidence type="ECO:0000313" key="3">
    <source>
        <dbReference type="Proteomes" id="UP001576780"/>
    </source>
</evidence>
<dbReference type="Gene3D" id="3.90.1570.10">
    <property type="entry name" value="tt1808, chain A"/>
    <property type="match status" value="1"/>
</dbReference>
<dbReference type="Pfam" id="PF05685">
    <property type="entry name" value="Uma2"/>
    <property type="match status" value="1"/>
</dbReference>
<dbReference type="InterPro" id="IPR011335">
    <property type="entry name" value="Restrct_endonuc-II-like"/>
</dbReference>
<dbReference type="EMBL" id="JBHFNT010000225">
    <property type="protein sequence ID" value="MFB2837791.1"/>
    <property type="molecule type" value="Genomic_DNA"/>
</dbReference>
<dbReference type="InterPro" id="IPR008538">
    <property type="entry name" value="Uma2"/>
</dbReference>
<dbReference type="RefSeq" id="WP_413280129.1">
    <property type="nucleotide sequence ID" value="NZ_JBHFNT010000225.1"/>
</dbReference>
<evidence type="ECO:0000259" key="1">
    <source>
        <dbReference type="Pfam" id="PF05685"/>
    </source>
</evidence>
<dbReference type="CDD" id="cd06260">
    <property type="entry name" value="DUF820-like"/>
    <property type="match status" value="1"/>
</dbReference>
<keyword evidence="2" id="KW-0378">Hydrolase</keyword>
<organism evidence="2 3">
    <name type="scientific">Floridaenema evergladense BLCC-F167</name>
    <dbReference type="NCBI Taxonomy" id="3153639"/>
    <lineage>
        <taxon>Bacteria</taxon>
        <taxon>Bacillati</taxon>
        <taxon>Cyanobacteriota</taxon>
        <taxon>Cyanophyceae</taxon>
        <taxon>Oscillatoriophycideae</taxon>
        <taxon>Aerosakkonematales</taxon>
        <taxon>Aerosakkonemataceae</taxon>
        <taxon>Floridanema</taxon>
        <taxon>Floridanema evergladense</taxon>
    </lineage>
</organism>
<name>A0ABV4WSC8_9CYAN</name>
<dbReference type="PANTHER" id="PTHR34107:SF2">
    <property type="entry name" value="SLL0888 PROTEIN"/>
    <property type="match status" value="1"/>
</dbReference>
<accession>A0ABV4WSC8</accession>
<evidence type="ECO:0000313" key="2">
    <source>
        <dbReference type="EMBL" id="MFB2837791.1"/>
    </source>
</evidence>
<protein>
    <submittedName>
        <fullName evidence="2">Uma2 family endonuclease</fullName>
    </submittedName>
</protein>